<evidence type="ECO:0000256" key="1">
    <source>
        <dbReference type="ARBA" id="ARBA00005850"/>
    </source>
</evidence>
<dbReference type="GeneID" id="113398590"/>
<protein>
    <submittedName>
        <fullName evidence="6">V-type proton ATPase subunit D-like</fullName>
    </submittedName>
</protein>
<keyword evidence="5" id="KW-1185">Reference proteome</keyword>
<gene>
    <name evidence="6" type="primary">LOC113398590</name>
</gene>
<dbReference type="Gene3D" id="1.10.287.3240">
    <property type="match status" value="1"/>
</dbReference>
<dbReference type="PANTHER" id="PTHR11671">
    <property type="entry name" value="V-TYPE ATP SYNTHASE SUBUNIT D"/>
    <property type="match status" value="1"/>
</dbReference>
<organism evidence="5 6">
    <name type="scientific">Vanessa tameamea</name>
    <name type="common">Kamehameha butterfly</name>
    <dbReference type="NCBI Taxonomy" id="334116"/>
    <lineage>
        <taxon>Eukaryota</taxon>
        <taxon>Metazoa</taxon>
        <taxon>Ecdysozoa</taxon>
        <taxon>Arthropoda</taxon>
        <taxon>Hexapoda</taxon>
        <taxon>Insecta</taxon>
        <taxon>Pterygota</taxon>
        <taxon>Neoptera</taxon>
        <taxon>Endopterygota</taxon>
        <taxon>Lepidoptera</taxon>
        <taxon>Glossata</taxon>
        <taxon>Ditrysia</taxon>
        <taxon>Papilionoidea</taxon>
        <taxon>Nymphalidae</taxon>
        <taxon>Nymphalinae</taxon>
        <taxon>Vanessa</taxon>
    </lineage>
</organism>
<comment type="function">
    <text evidence="4">Subunit of the V1 complex of vacuolar(H+)-ATPase (V-ATPase), a multisubunit enzyme composed of a peripheral complex (V1) that hydrolyzes ATP and a membrane integral complex (V0) that translocates protons. V-ATPase is responsible for acidifying and maintaining the pH of intracellular compartments and in some cell types, is targeted to the plasma membrane, where it is responsible for acidifying the extracellular environment.</text>
</comment>
<dbReference type="Pfam" id="PF01813">
    <property type="entry name" value="ATP-synt_D"/>
    <property type="match status" value="1"/>
</dbReference>
<comment type="similarity">
    <text evidence="1">Belongs to the V-ATPase D subunit family.</text>
</comment>
<keyword evidence="2" id="KW-0813">Transport</keyword>
<evidence type="ECO:0000256" key="4">
    <source>
        <dbReference type="ARBA" id="ARBA00045737"/>
    </source>
</evidence>
<proteinExistence type="inferred from homology"/>
<name>A0ABM4ANY4_VANTA</name>
<dbReference type="Proteomes" id="UP001652626">
    <property type="component" value="Chromosome 14"/>
</dbReference>
<evidence type="ECO:0000256" key="3">
    <source>
        <dbReference type="ARBA" id="ARBA00023065"/>
    </source>
</evidence>
<reference evidence="6" key="1">
    <citation type="submission" date="2025-08" db="UniProtKB">
        <authorList>
            <consortium name="RefSeq"/>
        </authorList>
    </citation>
    <scope>IDENTIFICATION</scope>
    <source>
        <tissue evidence="6">Whole body</tissue>
    </source>
</reference>
<accession>A0ABM4ANY4</accession>
<evidence type="ECO:0000313" key="6">
    <source>
        <dbReference type="RefSeq" id="XP_064073004.1"/>
    </source>
</evidence>
<sequence length="286" mass="32012">MNVENRYPVTASLFMLREIKSRQEKVNRGYQLLKRKAEALRIRGRQAAAELATTQGILGHTLREAYISLAAIKFTNGESNALVLENVGEAQIRVQRVPENISGVSTVSLQVVEDPTANDALRYAGLGAGGHRTAETKKAFRKAIELLIKFASLRNTCLLLDEAVKSTLRKVNGIEKVIMPKLRNTESYILTEMDEREREELYRLKMVKAKKNLNQSFSKVKTDKKAVCGDIGENDKPVTPLASPKESLECLSKVRPCDNLSSTTVSAGDFKPECYPHNWEDEDLLF</sequence>
<keyword evidence="3" id="KW-0406">Ion transport</keyword>
<dbReference type="InterPro" id="IPR002699">
    <property type="entry name" value="V_ATPase_D"/>
</dbReference>
<evidence type="ECO:0000256" key="2">
    <source>
        <dbReference type="ARBA" id="ARBA00022448"/>
    </source>
</evidence>
<dbReference type="NCBIfam" id="TIGR00309">
    <property type="entry name" value="V_ATPase_subD"/>
    <property type="match status" value="1"/>
</dbReference>
<evidence type="ECO:0000313" key="5">
    <source>
        <dbReference type="Proteomes" id="UP001652626"/>
    </source>
</evidence>
<dbReference type="RefSeq" id="XP_064073004.1">
    <property type="nucleotide sequence ID" value="XM_064216934.1"/>
</dbReference>